<protein>
    <submittedName>
        <fullName evidence="2">Uncharacterized protein</fullName>
    </submittedName>
</protein>
<comment type="caution">
    <text evidence="2">The sequence shown here is derived from an EMBL/GenBank/DDBJ whole genome shotgun (WGS) entry which is preliminary data.</text>
</comment>
<keyword evidence="1" id="KW-0812">Transmembrane</keyword>
<dbReference type="AlphaFoldDB" id="A0A644T809"/>
<proteinExistence type="predicted"/>
<evidence type="ECO:0000256" key="1">
    <source>
        <dbReference type="SAM" id="Phobius"/>
    </source>
</evidence>
<organism evidence="2">
    <name type="scientific">bioreactor metagenome</name>
    <dbReference type="NCBI Taxonomy" id="1076179"/>
    <lineage>
        <taxon>unclassified sequences</taxon>
        <taxon>metagenomes</taxon>
        <taxon>ecological metagenomes</taxon>
    </lineage>
</organism>
<accession>A0A644T809</accession>
<dbReference type="EMBL" id="VSSQ01000020">
    <property type="protein sequence ID" value="MPL63076.1"/>
    <property type="molecule type" value="Genomic_DNA"/>
</dbReference>
<feature type="transmembrane region" description="Helical" evidence="1">
    <location>
        <begin position="117"/>
        <end position="138"/>
    </location>
</feature>
<reference evidence="2" key="1">
    <citation type="submission" date="2019-08" db="EMBL/GenBank/DDBJ databases">
        <authorList>
            <person name="Kucharzyk K."/>
            <person name="Murdoch R.W."/>
            <person name="Higgins S."/>
            <person name="Loffler F."/>
        </authorList>
    </citation>
    <scope>NUCLEOTIDE SEQUENCE</scope>
</reference>
<keyword evidence="1" id="KW-1133">Transmembrane helix</keyword>
<sequence>MTKSKIHKDEVDWLISVYKTSEDDELRNESLEKLLIFGLDEKQIEERFEDNKSEKDTLKAFNKAWKMQSERNEFEKYTIVEMIKIFLSGPYELFKFFNSGLKELWDLNYKTKFRQRMILLILGTIFWILFVVGTYSYYEHKRIQEIENADISDWERNRMTNE</sequence>
<name>A0A644T809_9ZZZZ</name>
<evidence type="ECO:0000313" key="2">
    <source>
        <dbReference type="EMBL" id="MPL63076.1"/>
    </source>
</evidence>
<keyword evidence="1" id="KW-0472">Membrane</keyword>
<gene>
    <name evidence="2" type="ORF">SDC9_08696</name>
</gene>